<evidence type="ECO:0000313" key="1">
    <source>
        <dbReference type="EMBL" id="GAT28412.1"/>
    </source>
</evidence>
<protein>
    <submittedName>
        <fullName evidence="1">Glutaminase</fullName>
    </submittedName>
</protein>
<dbReference type="Proteomes" id="UP000075230">
    <property type="component" value="Unassembled WGS sequence"/>
</dbReference>
<sequence length="68" mass="7704">MNNFAFPWPVYRSPGGPMWLPWFKGTELESTTSQVDLGCAYTRMRILVWTGKVVEQGSSLAGHRISQE</sequence>
<dbReference type="EMBL" id="BCWF01000025">
    <property type="protein sequence ID" value="GAT28412.1"/>
    <property type="molecule type" value="Genomic_DNA"/>
</dbReference>
<gene>
    <name evidence="1" type="ORF">RIB2604_02600520</name>
</gene>
<organism evidence="1 2">
    <name type="scientific">Aspergillus kawachii</name>
    <name type="common">White koji mold</name>
    <name type="synonym">Aspergillus awamori var. kawachi</name>
    <dbReference type="NCBI Taxonomy" id="1069201"/>
    <lineage>
        <taxon>Eukaryota</taxon>
        <taxon>Fungi</taxon>
        <taxon>Dikarya</taxon>
        <taxon>Ascomycota</taxon>
        <taxon>Pezizomycotina</taxon>
        <taxon>Eurotiomycetes</taxon>
        <taxon>Eurotiomycetidae</taxon>
        <taxon>Eurotiales</taxon>
        <taxon>Aspergillaceae</taxon>
        <taxon>Aspergillus</taxon>
        <taxon>Aspergillus subgen. Circumdati</taxon>
    </lineage>
</organism>
<proteinExistence type="predicted"/>
<evidence type="ECO:0000313" key="2">
    <source>
        <dbReference type="Proteomes" id="UP000075230"/>
    </source>
</evidence>
<name>A0A146FTI6_ASPKA</name>
<reference evidence="2" key="2">
    <citation type="submission" date="2016-02" db="EMBL/GenBank/DDBJ databases">
        <title>Genome sequencing of Aspergillus luchuensis NBRC 4314.</title>
        <authorList>
            <person name="Yamada O."/>
        </authorList>
    </citation>
    <scope>NUCLEOTIDE SEQUENCE [LARGE SCALE GENOMIC DNA]</scope>
    <source>
        <strain evidence="2">RIB 2604</strain>
    </source>
</reference>
<reference evidence="1 2" key="1">
    <citation type="journal article" date="2016" name="DNA Res.">
        <title>Genome sequence of Aspergillus luchuensis NBRC 4314.</title>
        <authorList>
            <person name="Yamada O."/>
            <person name="Machida M."/>
            <person name="Hosoyama A."/>
            <person name="Goto M."/>
            <person name="Takahashi T."/>
            <person name="Futagami T."/>
            <person name="Yamagata Y."/>
            <person name="Takeuchi M."/>
            <person name="Kobayashi T."/>
            <person name="Koike H."/>
            <person name="Abe K."/>
            <person name="Asai K."/>
            <person name="Arita M."/>
            <person name="Fujita N."/>
            <person name="Fukuda K."/>
            <person name="Higa K."/>
            <person name="Horikawa H."/>
            <person name="Ishikawa T."/>
            <person name="Jinno K."/>
            <person name="Kato Y."/>
            <person name="Kirimura K."/>
            <person name="Mizutani O."/>
            <person name="Nakasone K."/>
            <person name="Sano M."/>
            <person name="Shiraishi Y."/>
            <person name="Tsukahara M."/>
            <person name="Gomi K."/>
        </authorList>
    </citation>
    <scope>NUCLEOTIDE SEQUENCE [LARGE SCALE GENOMIC DNA]</scope>
    <source>
        <strain evidence="1 2">RIB 2604</strain>
    </source>
</reference>
<dbReference type="AlphaFoldDB" id="A0A146FTI6"/>
<comment type="caution">
    <text evidence="1">The sequence shown here is derived from an EMBL/GenBank/DDBJ whole genome shotgun (WGS) entry which is preliminary data.</text>
</comment>
<accession>A0A146FTI6</accession>